<proteinExistence type="predicted"/>
<accession>A0ABP8QKR7</accession>
<dbReference type="InterPro" id="IPR052894">
    <property type="entry name" value="AsmA-related"/>
</dbReference>
<name>A0ABP8QKR7_9GAMM</name>
<evidence type="ECO:0000259" key="2">
    <source>
        <dbReference type="Pfam" id="PF05170"/>
    </source>
</evidence>
<dbReference type="Pfam" id="PF05170">
    <property type="entry name" value="AsmA"/>
    <property type="match status" value="1"/>
</dbReference>
<keyword evidence="1" id="KW-0812">Transmembrane</keyword>
<dbReference type="Proteomes" id="UP001501321">
    <property type="component" value="Unassembled WGS sequence"/>
</dbReference>
<gene>
    <name evidence="3" type="ORF">GCM10023095_31910</name>
</gene>
<dbReference type="InterPro" id="IPR007844">
    <property type="entry name" value="AsmA"/>
</dbReference>
<dbReference type="PANTHER" id="PTHR30441:SF8">
    <property type="entry name" value="DUF748 DOMAIN-CONTAINING PROTEIN"/>
    <property type="match status" value="1"/>
</dbReference>
<feature type="domain" description="AsmA" evidence="2">
    <location>
        <begin position="445"/>
        <end position="592"/>
    </location>
</feature>
<organism evidence="3 4">
    <name type="scientific">Pseudaeromonas paramecii</name>
    <dbReference type="NCBI Taxonomy" id="2138166"/>
    <lineage>
        <taxon>Bacteria</taxon>
        <taxon>Pseudomonadati</taxon>
        <taxon>Pseudomonadota</taxon>
        <taxon>Gammaproteobacteria</taxon>
        <taxon>Aeromonadales</taxon>
        <taxon>Aeromonadaceae</taxon>
        <taxon>Pseudaeromonas</taxon>
    </lineage>
</organism>
<keyword evidence="1" id="KW-1133">Transmembrane helix</keyword>
<sequence>MQTAIRFFLYSLLVLIILIWIGLGLLNPSHLRAPLSAWVEQQTGLPLTIDKLDYNPLYPNIVLAEGIKLGEVLTADKIYLEVAEGSWFQRRLVIRHLDLVRPRLTLKDGQSWPSLPLAQLKVEDLNLTELALHWPDGQLGGVSLHLGNWQPVQDGQWQPLQQLGLTGRIGRLRWHNLQLADLELDGQWQANRLQLDHLSGKGLDGRFDLQQLTWDPAQASLQAQSARLEGNRLDLDHAPQVLPVRQLQLGQLTLEDISLSQASAHRALNRFHGQLNQLNWQAGNRPQLRLKGQADELAWGSLWHLEQPKGQLELNAGDSSPFRLDAGLWQGQLSLAGQLEADGQTLTLERATLDKGRLELPADWRQQLTGWPRVQLRRLDVGQLNLISFDDALPLSLKGGELFATDLLLDEQGLHRAGERARLEASWLELAYGGLVGRQGELAAEWQADDLKLKQLTTQLQGGQLSASGQWSTAADGQQALQLSWQPADLQQVSALWQPSYPFDGKGQLQLDLQAQGNSWAQIGSSLSGQVSLTVNDGFLEGIALDQALDDLLQQKTLPEPTPWSTLLTQLPKGDTAFNPSRLQLTAQAGRLSLAGSAASSITHLLAWQGGVDLAKGQWDLQWALLDSRYCPALTARLSGPLAEPSLQVAESQGCQPWRVTPVTYPPQGRQSKLRP</sequence>
<comment type="caution">
    <text evidence="3">The sequence shown here is derived from an EMBL/GenBank/DDBJ whole genome shotgun (WGS) entry which is preliminary data.</text>
</comment>
<keyword evidence="4" id="KW-1185">Reference proteome</keyword>
<protein>
    <submittedName>
        <fullName evidence="3">AsmA-like C-terminal region-containing protein</fullName>
    </submittedName>
</protein>
<dbReference type="PANTHER" id="PTHR30441">
    <property type="entry name" value="DUF748 DOMAIN-CONTAINING PROTEIN"/>
    <property type="match status" value="1"/>
</dbReference>
<keyword evidence="1" id="KW-0472">Membrane</keyword>
<evidence type="ECO:0000313" key="4">
    <source>
        <dbReference type="Proteomes" id="UP001501321"/>
    </source>
</evidence>
<evidence type="ECO:0000313" key="3">
    <source>
        <dbReference type="EMBL" id="GAA4504272.1"/>
    </source>
</evidence>
<evidence type="ECO:0000256" key="1">
    <source>
        <dbReference type="SAM" id="Phobius"/>
    </source>
</evidence>
<dbReference type="EMBL" id="BAABFC010000029">
    <property type="protein sequence ID" value="GAA4504272.1"/>
    <property type="molecule type" value="Genomic_DNA"/>
</dbReference>
<reference evidence="4" key="1">
    <citation type="journal article" date="2019" name="Int. J. Syst. Evol. Microbiol.">
        <title>The Global Catalogue of Microorganisms (GCM) 10K type strain sequencing project: providing services to taxonomists for standard genome sequencing and annotation.</title>
        <authorList>
            <consortium name="The Broad Institute Genomics Platform"/>
            <consortium name="The Broad Institute Genome Sequencing Center for Infectious Disease"/>
            <person name="Wu L."/>
            <person name="Ma J."/>
        </authorList>
    </citation>
    <scope>NUCLEOTIDE SEQUENCE [LARGE SCALE GENOMIC DNA]</scope>
    <source>
        <strain evidence="4">JCM 32226</strain>
    </source>
</reference>
<dbReference type="RefSeq" id="WP_345014942.1">
    <property type="nucleotide sequence ID" value="NZ_BAABFC010000029.1"/>
</dbReference>
<feature type="transmembrane region" description="Helical" evidence="1">
    <location>
        <begin position="7"/>
        <end position="26"/>
    </location>
</feature>